<dbReference type="AlphaFoldDB" id="A0A0K2TR42"/>
<name>A0A0K2TR42_LEPSM</name>
<proteinExistence type="predicted"/>
<organism evidence="1">
    <name type="scientific">Lepeophtheirus salmonis</name>
    <name type="common">Salmon louse</name>
    <name type="synonym">Caligus salmonis</name>
    <dbReference type="NCBI Taxonomy" id="72036"/>
    <lineage>
        <taxon>Eukaryota</taxon>
        <taxon>Metazoa</taxon>
        <taxon>Ecdysozoa</taxon>
        <taxon>Arthropoda</taxon>
        <taxon>Crustacea</taxon>
        <taxon>Multicrustacea</taxon>
        <taxon>Hexanauplia</taxon>
        <taxon>Copepoda</taxon>
        <taxon>Siphonostomatoida</taxon>
        <taxon>Caligidae</taxon>
        <taxon>Lepeophtheirus</taxon>
    </lineage>
</organism>
<accession>A0A0K2TR42</accession>
<reference evidence="1" key="1">
    <citation type="submission" date="2014-05" db="EMBL/GenBank/DDBJ databases">
        <authorList>
            <person name="Chronopoulou M."/>
        </authorList>
    </citation>
    <scope>NUCLEOTIDE SEQUENCE</scope>
    <source>
        <tissue evidence="1">Whole organism</tissue>
    </source>
</reference>
<dbReference type="EMBL" id="HACA01011143">
    <property type="protein sequence ID" value="CDW28504.1"/>
    <property type="molecule type" value="Transcribed_RNA"/>
</dbReference>
<evidence type="ECO:0000313" key="1">
    <source>
        <dbReference type="EMBL" id="CDW28504.1"/>
    </source>
</evidence>
<sequence length="45" mass="5125">MDSARKTTIIRSSCRNEAKKKAKSINLIKLEEGDISLKQNYRASK</sequence>
<protein>
    <submittedName>
        <fullName evidence="1">Uncharacterized protein</fullName>
    </submittedName>
</protein>